<dbReference type="EMBL" id="AP018365">
    <property type="protein sequence ID" value="BBA96928.1"/>
    <property type="molecule type" value="Genomic_DNA"/>
</dbReference>
<feature type="compositionally biased region" description="Low complexity" evidence="1">
    <location>
        <begin position="262"/>
        <end position="274"/>
    </location>
</feature>
<dbReference type="KEGG" id="arev:RVR_2454"/>
<proteinExistence type="predicted"/>
<feature type="compositionally biased region" description="Low complexity" evidence="1">
    <location>
        <begin position="284"/>
        <end position="299"/>
    </location>
</feature>
<feature type="compositionally biased region" description="Low complexity" evidence="1">
    <location>
        <begin position="653"/>
        <end position="672"/>
    </location>
</feature>
<feature type="compositionally biased region" description="Low complexity" evidence="1">
    <location>
        <begin position="509"/>
        <end position="520"/>
    </location>
</feature>
<feature type="compositionally biased region" description="Low complexity" evidence="1">
    <location>
        <begin position="568"/>
        <end position="587"/>
    </location>
</feature>
<gene>
    <name evidence="2" type="ORF">RVR_2454</name>
</gene>
<feature type="region of interest" description="Disordered" evidence="1">
    <location>
        <begin position="878"/>
        <end position="919"/>
    </location>
</feature>
<reference evidence="2 3" key="4">
    <citation type="journal article" date="2020" name="Sci. Rep.">
        <title>beta-carboline chemical signals induce reveromycin production through a LuxR family regulator in Streptomyces sp. SN-593.</title>
        <authorList>
            <person name="Panthee S."/>
            <person name="Kito N."/>
            <person name="Hayashi T."/>
            <person name="Shimizu T."/>
            <person name="Ishikawa J."/>
            <person name="Hamamoto H."/>
            <person name="Osada H."/>
            <person name="Takahashi S."/>
        </authorList>
    </citation>
    <scope>NUCLEOTIDE SEQUENCE [LARGE SCALE GENOMIC DNA]</scope>
    <source>
        <strain evidence="2 3">SN-593</strain>
    </source>
</reference>
<feature type="compositionally biased region" description="Basic and acidic residues" evidence="1">
    <location>
        <begin position="1"/>
        <end position="11"/>
    </location>
</feature>
<feature type="compositionally biased region" description="Gly residues" evidence="1">
    <location>
        <begin position="455"/>
        <end position="468"/>
    </location>
</feature>
<evidence type="ECO:0000313" key="3">
    <source>
        <dbReference type="Proteomes" id="UP000595703"/>
    </source>
</evidence>
<feature type="compositionally biased region" description="Low complexity" evidence="1">
    <location>
        <begin position="764"/>
        <end position="775"/>
    </location>
</feature>
<feature type="compositionally biased region" description="Low complexity" evidence="1">
    <location>
        <begin position="343"/>
        <end position="363"/>
    </location>
</feature>
<feature type="compositionally biased region" description="Low complexity" evidence="1">
    <location>
        <begin position="679"/>
        <end position="690"/>
    </location>
</feature>
<feature type="compositionally biased region" description="Low complexity" evidence="1">
    <location>
        <begin position="613"/>
        <end position="624"/>
    </location>
</feature>
<feature type="compositionally biased region" description="Acidic residues" evidence="1">
    <location>
        <begin position="429"/>
        <end position="439"/>
    </location>
</feature>
<reference evidence="2 3" key="2">
    <citation type="journal article" date="2011" name="J. Antibiot.">
        <title>Furaquinocins I and J: novel polyketide isoprenoid hybrid compounds from Streptomyces reveromyceticus SN-593.</title>
        <authorList>
            <person name="Panthee S."/>
            <person name="Takahashi S."/>
            <person name="Takagi H."/>
            <person name="Nogawa T."/>
            <person name="Oowada E."/>
            <person name="Uramoto M."/>
            <person name="Osada H."/>
        </authorList>
    </citation>
    <scope>NUCLEOTIDE SEQUENCE [LARGE SCALE GENOMIC DNA]</scope>
    <source>
        <strain evidence="2 3">SN-593</strain>
    </source>
</reference>
<feature type="compositionally biased region" description="Pro residues" evidence="1">
    <location>
        <begin position="232"/>
        <end position="250"/>
    </location>
</feature>
<feature type="compositionally biased region" description="Low complexity" evidence="1">
    <location>
        <begin position="783"/>
        <end position="794"/>
    </location>
</feature>
<feature type="compositionally biased region" description="Low complexity" evidence="1">
    <location>
        <begin position="1024"/>
        <end position="1052"/>
    </location>
</feature>
<dbReference type="AlphaFoldDB" id="A0A7U3VMT7"/>
<keyword evidence="3" id="KW-1185">Reference proteome</keyword>
<reference evidence="2 3" key="1">
    <citation type="journal article" date="2010" name="J. Bacteriol.">
        <title>Biochemical characterization of a novel indole prenyltransferase from Streptomyces sp. SN-593.</title>
        <authorList>
            <person name="Takahashi S."/>
            <person name="Takagi H."/>
            <person name="Toyoda A."/>
            <person name="Uramoto M."/>
            <person name="Nogawa T."/>
            <person name="Ueki M."/>
            <person name="Sakaki Y."/>
            <person name="Osada H."/>
        </authorList>
    </citation>
    <scope>NUCLEOTIDE SEQUENCE [LARGE SCALE GENOMIC DNA]</scope>
    <source>
        <strain evidence="2 3">SN-593</strain>
    </source>
</reference>
<feature type="compositionally biased region" description="Low complexity" evidence="1">
    <location>
        <begin position="528"/>
        <end position="539"/>
    </location>
</feature>
<feature type="compositionally biased region" description="Low complexity" evidence="1">
    <location>
        <begin position="738"/>
        <end position="757"/>
    </location>
</feature>
<feature type="compositionally biased region" description="Basic and acidic residues" evidence="1">
    <location>
        <begin position="990"/>
        <end position="1001"/>
    </location>
</feature>
<organism evidence="2 3">
    <name type="scientific">Actinacidiphila reveromycinica</name>
    <dbReference type="NCBI Taxonomy" id="659352"/>
    <lineage>
        <taxon>Bacteria</taxon>
        <taxon>Bacillati</taxon>
        <taxon>Actinomycetota</taxon>
        <taxon>Actinomycetes</taxon>
        <taxon>Kitasatosporales</taxon>
        <taxon>Streptomycetaceae</taxon>
        <taxon>Actinacidiphila</taxon>
    </lineage>
</organism>
<feature type="region of interest" description="Disordered" evidence="1">
    <location>
        <begin position="1"/>
        <end position="31"/>
    </location>
</feature>
<evidence type="ECO:0000313" key="2">
    <source>
        <dbReference type="EMBL" id="BBA96928.1"/>
    </source>
</evidence>
<name>A0A7U3VMT7_9ACTN</name>
<feature type="compositionally biased region" description="Low complexity" evidence="1">
    <location>
        <begin position="594"/>
        <end position="605"/>
    </location>
</feature>
<protein>
    <recommendedName>
        <fullName evidence="4">WXG100 family type VII secretion target</fullName>
    </recommendedName>
</protein>
<feature type="region of interest" description="Disordered" evidence="1">
    <location>
        <begin position="936"/>
        <end position="1104"/>
    </location>
</feature>
<feature type="compositionally biased region" description="Low complexity" evidence="1">
    <location>
        <begin position="698"/>
        <end position="709"/>
    </location>
</feature>
<dbReference type="RefSeq" id="WP_202233292.1">
    <property type="nucleotide sequence ID" value="NZ_AP018365.1"/>
</dbReference>
<evidence type="ECO:0000256" key="1">
    <source>
        <dbReference type="SAM" id="MobiDB-lite"/>
    </source>
</evidence>
<feature type="region of interest" description="Disordered" evidence="1">
    <location>
        <begin position="833"/>
        <end position="863"/>
    </location>
</feature>
<dbReference type="Proteomes" id="UP000595703">
    <property type="component" value="Chromosome"/>
</dbReference>
<reference evidence="2 3" key="3">
    <citation type="journal article" date="2011" name="Nat. Chem. Biol.">
        <title>Reveromycin A biosynthesis uses RevG and RevJ for stereospecific spiroacetal formation.</title>
        <authorList>
            <person name="Takahashi S."/>
            <person name="Toyoda A."/>
            <person name="Sekiyama Y."/>
            <person name="Takagi H."/>
            <person name="Nogawa T."/>
            <person name="Uramoto M."/>
            <person name="Suzuki R."/>
            <person name="Koshino H."/>
            <person name="Kumano T."/>
            <person name="Panthee S."/>
            <person name="Dairi T."/>
            <person name="Ishikawa J."/>
            <person name="Ikeda H."/>
            <person name="Sakaki Y."/>
            <person name="Osada H."/>
        </authorList>
    </citation>
    <scope>NUCLEOTIDE SEQUENCE [LARGE SCALE GENOMIC DNA]</scope>
    <source>
        <strain evidence="2 3">SN-593</strain>
    </source>
</reference>
<evidence type="ECO:0008006" key="4">
    <source>
        <dbReference type="Google" id="ProtNLM"/>
    </source>
</evidence>
<sequence>MADSDDNKYDGDGFVTGDGGAVYGDPGSDAGSVSDYDTWDWKQIKAAVNGMSAGQDDDANEAHATAVSSSTSLYNAADAFAYAQNIFAEVADALKQQVTALAGDDGPWRGAAADSFLGMMTTFSNQVAANSDVLSGGVTGTDSVPQQLANNGASLARAQDLLNQIDAWYAQQAKNDGAPVDSNTGLVMVHTKPKIVDAMNEDMRKVLKSLASQYQVTIDNIKSPTPITGPDSTPPDTTPPPDTDAPPNPLDTPDGLATPALDTVPPVDSVDPNPDGFPGDLDSSDYADTGAGDSGATAAPFPTSLDSPTGSLDGDPSAFPDTDTGGAGDDLPVTPFDSKALDDALNPDAGAGDPDAFPGGTDASGDPAGGIGVPGSDVGDLTPFSKSTDPGTDGSGIPGLTPAGFPGSTDTGAGSDGLPSEALAKESPFDEDGLPEDFPGDAGAGATGDLADGVPGLGGADTGAGGGAPASFPGDLGLESKAPGSSGVPTESDGIPESFPGTENLAAGNSTTPSSMPYMPGMGGMGAGTNNPTNTDPTDSSGLLDPTTNPWEGPTDTDEPTAATLPGETGLDLPTTPETTPTTFPGTENLAAENSTTPSSMPYMPGMGGMGAGTNNPTNTDPTDSSGLLDPTTNPWEGPTDTDEPTAATLPGETGLDLPTTPETTPTTFPGTENLAAENSTTPSSMPYMPGMGGMGAGTNNPTNTDPTDSSGLLDPTTNPWEGPTDTDEPTAATLPGETGLDLPTTPETTPTTFPGTENLAAENSTTPSSMPYMPGMGGMGAGTNNPTNTDPTDSSGLLDPTTNPWEDDREVAHEVGQGSGPVTAGGAHLTMLHAPSTEGSGNDWSPMPVLPGTAGVAAGGRQDVESTSSAYLLGEHGAWGDAQDSDPLPAEGEVPTAGTAEGPAGSAEGSHGGRVQEATLAAEAALLAGGALIARGDDQGHAQQHGGGTPDDVGPTGESAGDDYAAWDDESSLIPLLLANGLPDEDERDGPLSRYSHEGEETWTGGSDIPEVSEPPRLATWQPTRTPAASSPPTGGLSLSSDVVMCSTASFEEVEASEEAQGEHQDGEADEAAEGGTSRASADLLVQDSGTWASPNDPDDILS</sequence>
<feature type="region of interest" description="Disordered" evidence="1">
    <location>
        <begin position="221"/>
        <end position="806"/>
    </location>
</feature>
<accession>A0A7U3VMT7</accession>